<dbReference type="EMBL" id="JARBHB010000009">
    <property type="protein sequence ID" value="KAJ8875995.1"/>
    <property type="molecule type" value="Genomic_DNA"/>
</dbReference>
<evidence type="ECO:0000313" key="2">
    <source>
        <dbReference type="EMBL" id="KAJ8875995.1"/>
    </source>
</evidence>
<reference evidence="2 3" key="1">
    <citation type="submission" date="2023-02" db="EMBL/GenBank/DDBJ databases">
        <title>LHISI_Scaffold_Assembly.</title>
        <authorList>
            <person name="Stuart O.P."/>
            <person name="Cleave R."/>
            <person name="Magrath M.J.L."/>
            <person name="Mikheyev A.S."/>
        </authorList>
    </citation>
    <scope>NUCLEOTIDE SEQUENCE [LARGE SCALE GENOMIC DNA]</scope>
    <source>
        <strain evidence="2">Daus_M_001</strain>
        <tissue evidence="2">Leg muscle</tissue>
    </source>
</reference>
<sequence>MPVTAAGREGQRLSFVSQTVTSQVVNSMEKCTYCVCGSQGMDQCKATIPAQNQFEYPSESYNTAHDEAKWMHQENSTEKLADSQDTIRHASKC</sequence>
<name>A0ABQ9GVD1_9NEOP</name>
<comment type="caution">
    <text evidence="2">The sequence shown here is derived from an EMBL/GenBank/DDBJ whole genome shotgun (WGS) entry which is preliminary data.</text>
</comment>
<accession>A0ABQ9GVD1</accession>
<evidence type="ECO:0000256" key="1">
    <source>
        <dbReference type="SAM" id="MobiDB-lite"/>
    </source>
</evidence>
<proteinExistence type="predicted"/>
<gene>
    <name evidence="2" type="ORF">PR048_023903</name>
</gene>
<keyword evidence="3" id="KW-1185">Reference proteome</keyword>
<feature type="region of interest" description="Disordered" evidence="1">
    <location>
        <begin position="73"/>
        <end position="93"/>
    </location>
</feature>
<organism evidence="2 3">
    <name type="scientific">Dryococelus australis</name>
    <dbReference type="NCBI Taxonomy" id="614101"/>
    <lineage>
        <taxon>Eukaryota</taxon>
        <taxon>Metazoa</taxon>
        <taxon>Ecdysozoa</taxon>
        <taxon>Arthropoda</taxon>
        <taxon>Hexapoda</taxon>
        <taxon>Insecta</taxon>
        <taxon>Pterygota</taxon>
        <taxon>Neoptera</taxon>
        <taxon>Polyneoptera</taxon>
        <taxon>Phasmatodea</taxon>
        <taxon>Verophasmatodea</taxon>
        <taxon>Anareolatae</taxon>
        <taxon>Phasmatidae</taxon>
        <taxon>Eurycanthinae</taxon>
        <taxon>Dryococelus</taxon>
    </lineage>
</organism>
<evidence type="ECO:0000313" key="3">
    <source>
        <dbReference type="Proteomes" id="UP001159363"/>
    </source>
</evidence>
<protein>
    <submittedName>
        <fullName evidence="2">Uncharacterized protein</fullName>
    </submittedName>
</protein>
<dbReference type="Proteomes" id="UP001159363">
    <property type="component" value="Chromosome 8"/>
</dbReference>